<dbReference type="AlphaFoldDB" id="A0A0D3D8W4"/>
<proteinExistence type="predicted"/>
<reference evidence="1" key="2">
    <citation type="submission" date="2015-03" db="UniProtKB">
        <authorList>
            <consortium name="EnsemblPlants"/>
        </authorList>
    </citation>
    <scope>IDENTIFICATION</scope>
</reference>
<name>A0A0D3D8W4_BRAOL</name>
<sequence length="70" mass="7981">MPLAGWTTIGFNLYIARIIKGIQMKENSFFSKSRCNTYSTKTLQTTLLLFVTVVFEHCVSDRPPLHSAEK</sequence>
<organism evidence="1 2">
    <name type="scientific">Brassica oleracea var. oleracea</name>
    <dbReference type="NCBI Taxonomy" id="109376"/>
    <lineage>
        <taxon>Eukaryota</taxon>
        <taxon>Viridiplantae</taxon>
        <taxon>Streptophyta</taxon>
        <taxon>Embryophyta</taxon>
        <taxon>Tracheophyta</taxon>
        <taxon>Spermatophyta</taxon>
        <taxon>Magnoliopsida</taxon>
        <taxon>eudicotyledons</taxon>
        <taxon>Gunneridae</taxon>
        <taxon>Pentapetalae</taxon>
        <taxon>rosids</taxon>
        <taxon>malvids</taxon>
        <taxon>Brassicales</taxon>
        <taxon>Brassicaceae</taxon>
        <taxon>Brassiceae</taxon>
        <taxon>Brassica</taxon>
    </lineage>
</organism>
<protein>
    <submittedName>
        <fullName evidence="1">Uncharacterized protein</fullName>
    </submittedName>
</protein>
<keyword evidence="2" id="KW-1185">Reference proteome</keyword>
<evidence type="ECO:0000313" key="1">
    <source>
        <dbReference type="EnsemblPlants" id="Bo7g067300.1"/>
    </source>
</evidence>
<accession>A0A0D3D8W4</accession>
<dbReference type="EnsemblPlants" id="Bo7g067300.1">
    <property type="protein sequence ID" value="Bo7g067300.1"/>
    <property type="gene ID" value="Bo7g067300"/>
</dbReference>
<dbReference type="HOGENOM" id="CLU_2761303_0_0_1"/>
<dbReference type="Proteomes" id="UP000032141">
    <property type="component" value="Chromosome C7"/>
</dbReference>
<reference evidence="1 2" key="1">
    <citation type="journal article" date="2014" name="Genome Biol.">
        <title>Transcriptome and methylome profiling reveals relics of genome dominance in the mesopolyploid Brassica oleracea.</title>
        <authorList>
            <person name="Parkin I.A."/>
            <person name="Koh C."/>
            <person name="Tang H."/>
            <person name="Robinson S.J."/>
            <person name="Kagale S."/>
            <person name="Clarke W.E."/>
            <person name="Town C.D."/>
            <person name="Nixon J."/>
            <person name="Krishnakumar V."/>
            <person name="Bidwell S.L."/>
            <person name="Denoeud F."/>
            <person name="Belcram H."/>
            <person name="Links M.G."/>
            <person name="Just J."/>
            <person name="Clarke C."/>
            <person name="Bender T."/>
            <person name="Huebert T."/>
            <person name="Mason A.S."/>
            <person name="Pires J.C."/>
            <person name="Barker G."/>
            <person name="Moore J."/>
            <person name="Walley P.G."/>
            <person name="Manoli S."/>
            <person name="Batley J."/>
            <person name="Edwards D."/>
            <person name="Nelson M.N."/>
            <person name="Wang X."/>
            <person name="Paterson A.H."/>
            <person name="King G."/>
            <person name="Bancroft I."/>
            <person name="Chalhoub B."/>
            <person name="Sharpe A.G."/>
        </authorList>
    </citation>
    <scope>NUCLEOTIDE SEQUENCE</scope>
    <source>
        <strain evidence="1 2">cv. TO1000</strain>
    </source>
</reference>
<dbReference type="OMA" id="GIQMKEN"/>
<evidence type="ECO:0000313" key="2">
    <source>
        <dbReference type="Proteomes" id="UP000032141"/>
    </source>
</evidence>
<dbReference type="Gramene" id="Bo7g067300.1">
    <property type="protein sequence ID" value="Bo7g067300.1"/>
    <property type="gene ID" value="Bo7g067300"/>
</dbReference>